<comment type="caution">
    <text evidence="3">The sequence shown here is derived from an EMBL/GenBank/DDBJ whole genome shotgun (WGS) entry which is preliminary data.</text>
</comment>
<keyword evidence="4" id="KW-1185">Reference proteome</keyword>
<evidence type="ECO:0000256" key="1">
    <source>
        <dbReference type="SAM" id="Coils"/>
    </source>
</evidence>
<dbReference type="GeneID" id="94826242"/>
<feature type="coiled-coil region" evidence="1">
    <location>
        <begin position="264"/>
        <end position="362"/>
    </location>
</feature>
<reference evidence="3" key="1">
    <citation type="submission" date="2016-10" db="EMBL/GenBank/DDBJ databases">
        <authorList>
            <person name="Benchimol M."/>
            <person name="Almeida L.G."/>
            <person name="Vasconcelos A.T."/>
            <person name="Perreira-Neves A."/>
            <person name="Rosa I.A."/>
            <person name="Tasca T."/>
            <person name="Bogo M.R."/>
            <person name="de Souza W."/>
        </authorList>
    </citation>
    <scope>NUCLEOTIDE SEQUENCE [LARGE SCALE GENOMIC DNA]</scope>
    <source>
        <strain evidence="3">K</strain>
    </source>
</reference>
<evidence type="ECO:0000313" key="3">
    <source>
        <dbReference type="EMBL" id="OHT11629.1"/>
    </source>
</evidence>
<feature type="region of interest" description="Disordered" evidence="2">
    <location>
        <begin position="103"/>
        <end position="175"/>
    </location>
</feature>
<keyword evidence="1" id="KW-0175">Coiled coil</keyword>
<sequence length="509" mass="60299">MLNAKALVLQIMRRKREEYKETTKNNQSFDNNDDSFEYFVHKYSISTEFQKEYIPWNIHFNAQRRKMFVPYQKKLKSRLKWEEDKKSLAIEEEEDKKSLAIEEEEDKKSLAREGKEDKKSFAREEEEDKKSLVREEEGKKSLVREEEGKEDKKSFAREEEKEESESSTLDSSFPSTLNSTFFPTDVLHPYSDDYDNDVSASYDSSTNIIDKTSNLSETSSNIPDEIDQRQTLSKIVLAKTYLKNKLQKEYETEYKMKVLESIRKKNQINLIDKIRKERVRYNEEKALREKDSLKRKYQEKLIEERQRKIDQIQRVFDNKKLEYKNEIEKQIHEFNKNTQIKQKDLENEIIQLNENLHKANVTLETDFITQEIASDSEICELKEIIDTSIDENNYLSDKLKNLHTIINEIIQFRSNVQNLDLIFTNTTDSFHQCQEVGQKIISFIANVSAYLNYVYQSLPQDVQHDIPFSFISRHELEEILRKSNNDSQIAQIISGLLTFVTSILPKLSE</sequence>
<feature type="compositionally biased region" description="Basic and acidic residues" evidence="2">
    <location>
        <begin position="103"/>
        <end position="159"/>
    </location>
</feature>
<gene>
    <name evidence="3" type="ORF">TRFO_03822</name>
</gene>
<dbReference type="EMBL" id="MLAK01000582">
    <property type="protein sequence ID" value="OHT11629.1"/>
    <property type="molecule type" value="Genomic_DNA"/>
</dbReference>
<evidence type="ECO:0000313" key="4">
    <source>
        <dbReference type="Proteomes" id="UP000179807"/>
    </source>
</evidence>
<accession>A0A1J4KQB6</accession>
<dbReference type="Proteomes" id="UP000179807">
    <property type="component" value="Unassembled WGS sequence"/>
</dbReference>
<evidence type="ECO:0000256" key="2">
    <source>
        <dbReference type="SAM" id="MobiDB-lite"/>
    </source>
</evidence>
<proteinExistence type="predicted"/>
<dbReference type="AlphaFoldDB" id="A0A1J4KQB6"/>
<dbReference type="VEuPathDB" id="TrichDB:TRFO_03822"/>
<protein>
    <submittedName>
        <fullName evidence="3">Uncharacterized protein</fullName>
    </submittedName>
</protein>
<dbReference type="RefSeq" id="XP_068364765.1">
    <property type="nucleotide sequence ID" value="XM_068491538.1"/>
</dbReference>
<organism evidence="3 4">
    <name type="scientific">Tritrichomonas foetus</name>
    <dbReference type="NCBI Taxonomy" id="1144522"/>
    <lineage>
        <taxon>Eukaryota</taxon>
        <taxon>Metamonada</taxon>
        <taxon>Parabasalia</taxon>
        <taxon>Tritrichomonadida</taxon>
        <taxon>Tritrichomonadidae</taxon>
        <taxon>Tritrichomonas</taxon>
    </lineage>
</organism>
<name>A0A1J4KQB6_9EUKA</name>
<feature type="compositionally biased region" description="Low complexity" evidence="2">
    <location>
        <begin position="166"/>
        <end position="175"/>
    </location>
</feature>